<dbReference type="Proteomes" id="UP000829542">
    <property type="component" value="Chromosome"/>
</dbReference>
<keyword evidence="1" id="KW-0472">Membrane</keyword>
<keyword evidence="1" id="KW-1133">Transmembrane helix</keyword>
<accession>A0ABY3X6D9</accession>
<feature type="transmembrane region" description="Helical" evidence="1">
    <location>
        <begin position="41"/>
        <end position="58"/>
    </location>
</feature>
<sequence length="207" mass="23988">MGVKEKDIKHSNGYCIALLIVTFLSFLVGLILMMYGEALSMELLFYGTILIITLILVMDREHLKEIYPEKKIFAGITVILVPWYLYQRAKFLNQRQTFLLIWVLMMVLGTAIDYVLEKINSGLPTCESREVISMLSEIVNNMGLHFVSVTNIQELEFDEDLGLRICHGAVQTEYMEKEEGRYKIYWGDSHRSSYIVEIVPVYEGYSY</sequence>
<keyword evidence="3" id="KW-1185">Reference proteome</keyword>
<dbReference type="RefSeq" id="WP_242152623.1">
    <property type="nucleotide sequence ID" value="NZ_CP093379.1"/>
</dbReference>
<proteinExistence type="predicted"/>
<name>A0ABY3X6D9_9GAMM</name>
<feature type="transmembrane region" description="Helical" evidence="1">
    <location>
        <begin position="98"/>
        <end position="116"/>
    </location>
</feature>
<evidence type="ECO:0000256" key="1">
    <source>
        <dbReference type="SAM" id="Phobius"/>
    </source>
</evidence>
<organism evidence="2 3">
    <name type="scientific">Ignatzschineria rhizosphaerae</name>
    <dbReference type="NCBI Taxonomy" id="2923279"/>
    <lineage>
        <taxon>Bacteria</taxon>
        <taxon>Pseudomonadati</taxon>
        <taxon>Pseudomonadota</taxon>
        <taxon>Gammaproteobacteria</taxon>
        <taxon>Cardiobacteriales</taxon>
        <taxon>Ignatzschineriaceae</taxon>
        <taxon>Ignatzschineria</taxon>
    </lineage>
</organism>
<keyword evidence="1" id="KW-0812">Transmembrane</keyword>
<gene>
    <name evidence="2" type="ORF">MMG00_05615</name>
</gene>
<protein>
    <submittedName>
        <fullName evidence="2">Uncharacterized protein</fullName>
    </submittedName>
</protein>
<dbReference type="EMBL" id="CP093379">
    <property type="protein sequence ID" value="UNM97326.1"/>
    <property type="molecule type" value="Genomic_DNA"/>
</dbReference>
<reference evidence="2 3" key="1">
    <citation type="submission" date="2022-03" db="EMBL/GenBank/DDBJ databases">
        <title>Ignatzschineria rhizosphaerae HR5S32.</title>
        <authorList>
            <person name="Sun J.Q."/>
            <person name="Feng J.Y."/>
        </authorList>
    </citation>
    <scope>NUCLEOTIDE SEQUENCE [LARGE SCALE GENOMIC DNA]</scope>
    <source>
        <strain evidence="2 3">HR5S32</strain>
    </source>
</reference>
<evidence type="ECO:0000313" key="3">
    <source>
        <dbReference type="Proteomes" id="UP000829542"/>
    </source>
</evidence>
<feature type="transmembrane region" description="Helical" evidence="1">
    <location>
        <begin position="12"/>
        <end position="35"/>
    </location>
</feature>
<evidence type="ECO:0000313" key="2">
    <source>
        <dbReference type="EMBL" id="UNM97326.1"/>
    </source>
</evidence>